<dbReference type="InterPro" id="IPR014730">
    <property type="entry name" value="ETF_a/b_N"/>
</dbReference>
<name>A0ABX2IFQ8_9RHOO</name>
<comment type="similarity">
    <text evidence="1">Belongs to the ETF beta-subunit/FixA family.</text>
</comment>
<dbReference type="Pfam" id="PF01012">
    <property type="entry name" value="ETF"/>
    <property type="match status" value="1"/>
</dbReference>
<accession>A0ABX2IFQ8</accession>
<keyword evidence="3" id="KW-0813">Transport</keyword>
<evidence type="ECO:0000256" key="4">
    <source>
        <dbReference type="ARBA" id="ARBA00022982"/>
    </source>
</evidence>
<dbReference type="CDD" id="cd01714">
    <property type="entry name" value="ETF_beta"/>
    <property type="match status" value="1"/>
</dbReference>
<dbReference type="SUPFAM" id="SSF52402">
    <property type="entry name" value="Adenine nucleotide alpha hydrolases-like"/>
    <property type="match status" value="1"/>
</dbReference>
<proteinExistence type="inferred from homology"/>
<keyword evidence="7" id="KW-1185">Reference proteome</keyword>
<evidence type="ECO:0000313" key="6">
    <source>
        <dbReference type="EMBL" id="NSL55550.1"/>
    </source>
</evidence>
<gene>
    <name evidence="6" type="ORF">HJ583_010980</name>
</gene>
<keyword evidence="4" id="KW-0249">Electron transport</keyword>
<evidence type="ECO:0000313" key="7">
    <source>
        <dbReference type="Proteomes" id="UP000778523"/>
    </source>
</evidence>
<dbReference type="InterPro" id="IPR033948">
    <property type="entry name" value="ETF_beta_N"/>
</dbReference>
<dbReference type="InterPro" id="IPR014729">
    <property type="entry name" value="Rossmann-like_a/b/a_fold"/>
</dbReference>
<dbReference type="InterPro" id="IPR012255">
    <property type="entry name" value="ETF_b"/>
</dbReference>
<evidence type="ECO:0000256" key="2">
    <source>
        <dbReference type="ARBA" id="ARBA00016797"/>
    </source>
</evidence>
<comment type="caution">
    <text evidence="6">The sequence shown here is derived from an EMBL/GenBank/DDBJ whole genome shotgun (WGS) entry which is preliminary data.</text>
</comment>
<dbReference type="EMBL" id="JABCSC020000002">
    <property type="protein sequence ID" value="NSL55550.1"/>
    <property type="molecule type" value="Genomic_DNA"/>
</dbReference>
<organism evidence="6 7">
    <name type="scientific">Uliginosibacterium aquaticum</name>
    <dbReference type="NCBI Taxonomy" id="2731212"/>
    <lineage>
        <taxon>Bacteria</taxon>
        <taxon>Pseudomonadati</taxon>
        <taxon>Pseudomonadota</taxon>
        <taxon>Betaproteobacteria</taxon>
        <taxon>Rhodocyclales</taxon>
        <taxon>Zoogloeaceae</taxon>
        <taxon>Uliginosibacterium</taxon>
    </lineage>
</organism>
<evidence type="ECO:0000256" key="3">
    <source>
        <dbReference type="ARBA" id="ARBA00022448"/>
    </source>
</evidence>
<evidence type="ECO:0000259" key="5">
    <source>
        <dbReference type="SMART" id="SM00893"/>
    </source>
</evidence>
<dbReference type="SMART" id="SM00893">
    <property type="entry name" value="ETF"/>
    <property type="match status" value="1"/>
</dbReference>
<dbReference type="PIRSF" id="PIRSF000090">
    <property type="entry name" value="Beta-ETF"/>
    <property type="match status" value="1"/>
</dbReference>
<dbReference type="Proteomes" id="UP000778523">
    <property type="component" value="Unassembled WGS sequence"/>
</dbReference>
<evidence type="ECO:0000256" key="1">
    <source>
        <dbReference type="ARBA" id="ARBA00007557"/>
    </source>
</evidence>
<dbReference type="PANTHER" id="PTHR21294">
    <property type="entry name" value="ELECTRON TRANSFER FLAVOPROTEIN BETA-SUBUNIT"/>
    <property type="match status" value="1"/>
</dbReference>
<dbReference type="PANTHER" id="PTHR21294:SF8">
    <property type="entry name" value="ELECTRON TRANSFER FLAVOPROTEIN SUBUNIT BETA"/>
    <property type="match status" value="1"/>
</dbReference>
<reference evidence="6 7" key="1">
    <citation type="submission" date="2020-06" db="EMBL/GenBank/DDBJ databases">
        <title>Draft genome of Uliginosibacterium sp. IMCC34675.</title>
        <authorList>
            <person name="Song J."/>
        </authorList>
    </citation>
    <scope>NUCLEOTIDE SEQUENCE [LARGE SCALE GENOMIC DNA]</scope>
    <source>
        <strain evidence="6 7">IMCC34675</strain>
    </source>
</reference>
<protein>
    <recommendedName>
        <fullName evidence="2">Electron transfer flavoprotein subunit beta</fullName>
    </recommendedName>
</protein>
<dbReference type="RefSeq" id="WP_170021927.1">
    <property type="nucleotide sequence ID" value="NZ_JABCSC020000002.1"/>
</dbReference>
<sequence length="253" mass="26849">MKILVPVKRVVDHQLRVRVRPDGSGLETEGLKRVINAFDEIALEEAVRLREAGLASEVLVASCGPAACQENLRNALALGADRAVLLETDECLQPLGVAKLLKALALREAPDLVLMGKQATDDDAGQVGPMLAAMLGWPQACFASKLVLGKAALQVSCEVEGGLEVLELSLPALVTADLRLNEPRFVSLMNLMQARKKPVEVLPASGLGVDFSPRLKTLNYAEPPVRAAGRQVASAGEMAHALRARLAAEGAEV</sequence>
<feature type="domain" description="Electron transfer flavoprotein alpha/beta-subunit N-terminal" evidence="5">
    <location>
        <begin position="23"/>
        <end position="211"/>
    </location>
</feature>
<dbReference type="Gene3D" id="3.40.50.620">
    <property type="entry name" value="HUPs"/>
    <property type="match status" value="1"/>
</dbReference>